<accession>A0A2Z7C3F7</accession>
<dbReference type="EMBL" id="KV000018">
    <property type="protein sequence ID" value="KZV40441.1"/>
    <property type="molecule type" value="Genomic_DNA"/>
</dbReference>
<name>A0A2Z7C3F7_9LAMI</name>
<reference evidence="1 2" key="1">
    <citation type="journal article" date="2015" name="Proc. Natl. Acad. Sci. U.S.A.">
        <title>The resurrection genome of Boea hygrometrica: A blueprint for survival of dehydration.</title>
        <authorList>
            <person name="Xiao L."/>
            <person name="Yang G."/>
            <person name="Zhang L."/>
            <person name="Yang X."/>
            <person name="Zhao S."/>
            <person name="Ji Z."/>
            <person name="Zhou Q."/>
            <person name="Hu M."/>
            <person name="Wang Y."/>
            <person name="Chen M."/>
            <person name="Xu Y."/>
            <person name="Jin H."/>
            <person name="Xiao X."/>
            <person name="Hu G."/>
            <person name="Bao F."/>
            <person name="Hu Y."/>
            <person name="Wan P."/>
            <person name="Li L."/>
            <person name="Deng X."/>
            <person name="Kuang T."/>
            <person name="Xiang C."/>
            <person name="Zhu J.K."/>
            <person name="Oliver M.J."/>
            <person name="He Y."/>
        </authorList>
    </citation>
    <scope>NUCLEOTIDE SEQUENCE [LARGE SCALE GENOMIC DNA]</scope>
    <source>
        <strain evidence="2">cv. XS01</strain>
    </source>
</reference>
<evidence type="ECO:0000313" key="2">
    <source>
        <dbReference type="Proteomes" id="UP000250235"/>
    </source>
</evidence>
<dbReference type="AlphaFoldDB" id="A0A2Z7C3F7"/>
<keyword evidence="2" id="KW-1185">Reference proteome</keyword>
<proteinExistence type="predicted"/>
<gene>
    <name evidence="1" type="ORF">F511_41957</name>
</gene>
<sequence>MHRRFEKASITQVVTSCESFPCVPAGFILIWEIINGSVVRHLGLFENQIFLISSFPNPRNSYCSPSLSIAISRRFQPLFLTFLVALDSLRLALPIDTSLEARSNEFENQIFLISSFPNPRNSYCSPSLSIAISRRFQPLFLTFLVALDSLRLALPIDTILEARSSKLRNPVGPAHS</sequence>
<organism evidence="1 2">
    <name type="scientific">Dorcoceras hygrometricum</name>
    <dbReference type="NCBI Taxonomy" id="472368"/>
    <lineage>
        <taxon>Eukaryota</taxon>
        <taxon>Viridiplantae</taxon>
        <taxon>Streptophyta</taxon>
        <taxon>Embryophyta</taxon>
        <taxon>Tracheophyta</taxon>
        <taxon>Spermatophyta</taxon>
        <taxon>Magnoliopsida</taxon>
        <taxon>eudicotyledons</taxon>
        <taxon>Gunneridae</taxon>
        <taxon>Pentapetalae</taxon>
        <taxon>asterids</taxon>
        <taxon>lamiids</taxon>
        <taxon>Lamiales</taxon>
        <taxon>Gesneriaceae</taxon>
        <taxon>Didymocarpoideae</taxon>
        <taxon>Trichosporeae</taxon>
        <taxon>Loxocarpinae</taxon>
        <taxon>Dorcoceras</taxon>
    </lineage>
</organism>
<evidence type="ECO:0000313" key="1">
    <source>
        <dbReference type="EMBL" id="KZV40441.1"/>
    </source>
</evidence>
<dbReference type="Proteomes" id="UP000250235">
    <property type="component" value="Unassembled WGS sequence"/>
</dbReference>
<protein>
    <submittedName>
        <fullName evidence="1">Isoamylase 2, chloroplastic-like</fullName>
    </submittedName>
</protein>